<sequence length="153" mass="16669">MRVTYMGVSGDAVQLQQNYLAIPLFSDAISAGFPSPAQDYIEQTLDLNELCIKHPAATFFVRVEGDSMINAGIFPNDILVVDRSIQAVQGDIVVASLYGEFTVKELVLGANPCLLPHNPAYLPISIPEGSDMEIFGVVTNVVRNLRNRTTCQP</sequence>
<evidence type="ECO:0000256" key="1">
    <source>
        <dbReference type="ARBA" id="ARBA00007484"/>
    </source>
</evidence>
<dbReference type="CDD" id="cd06529">
    <property type="entry name" value="S24_LexA-like"/>
    <property type="match status" value="1"/>
</dbReference>
<organism evidence="9 10">
    <name type="scientific">Marinospirillum insulare</name>
    <dbReference type="NCBI Taxonomy" id="217169"/>
    <lineage>
        <taxon>Bacteria</taxon>
        <taxon>Pseudomonadati</taxon>
        <taxon>Pseudomonadota</taxon>
        <taxon>Gammaproteobacteria</taxon>
        <taxon>Oceanospirillales</taxon>
        <taxon>Oceanospirillaceae</taxon>
        <taxon>Marinospirillum</taxon>
    </lineage>
</organism>
<keyword evidence="3 7" id="KW-0378">Hydrolase</keyword>
<dbReference type="Gene3D" id="2.10.109.10">
    <property type="entry name" value="Umud Fragment, subunit A"/>
    <property type="match status" value="1"/>
</dbReference>
<evidence type="ECO:0000256" key="4">
    <source>
        <dbReference type="ARBA" id="ARBA00022813"/>
    </source>
</evidence>
<dbReference type="Proteomes" id="UP001156682">
    <property type="component" value="Unassembled WGS sequence"/>
</dbReference>
<dbReference type="InterPro" id="IPR050077">
    <property type="entry name" value="LexA_repressor"/>
</dbReference>
<evidence type="ECO:0000256" key="7">
    <source>
        <dbReference type="RuleBase" id="RU003991"/>
    </source>
</evidence>
<name>A0ABQ5ZZZ5_9GAMM</name>
<dbReference type="EMBL" id="BSOR01000075">
    <property type="protein sequence ID" value="GLR65111.1"/>
    <property type="molecule type" value="Genomic_DNA"/>
</dbReference>
<comment type="similarity">
    <text evidence="1 7">Belongs to the peptidase S24 family.</text>
</comment>
<evidence type="ECO:0000256" key="5">
    <source>
        <dbReference type="ARBA" id="ARBA00023204"/>
    </source>
</evidence>
<dbReference type="PANTHER" id="PTHR33516:SF2">
    <property type="entry name" value="LEXA REPRESSOR-RELATED"/>
    <property type="match status" value="1"/>
</dbReference>
<evidence type="ECO:0000313" key="10">
    <source>
        <dbReference type="Proteomes" id="UP001156682"/>
    </source>
</evidence>
<dbReference type="PRINTS" id="PR00726">
    <property type="entry name" value="LEXASERPTASE"/>
</dbReference>
<dbReference type="NCBIfam" id="NF007621">
    <property type="entry name" value="PRK10276.1"/>
    <property type="match status" value="1"/>
</dbReference>
<accession>A0ABQ5ZZZ5</accession>
<dbReference type="SUPFAM" id="SSF51306">
    <property type="entry name" value="LexA/Signal peptidase"/>
    <property type="match status" value="1"/>
</dbReference>
<keyword evidence="5" id="KW-0234">DNA repair</keyword>
<dbReference type="PANTHER" id="PTHR33516">
    <property type="entry name" value="LEXA REPRESSOR"/>
    <property type="match status" value="1"/>
</dbReference>
<evidence type="ECO:0000313" key="9">
    <source>
        <dbReference type="EMBL" id="GLR65111.1"/>
    </source>
</evidence>
<keyword evidence="2" id="KW-0227">DNA damage</keyword>
<evidence type="ECO:0000256" key="6">
    <source>
        <dbReference type="ARBA" id="ARBA00023236"/>
    </source>
</evidence>
<reference evidence="10" key="1">
    <citation type="journal article" date="2019" name="Int. J. Syst. Evol. Microbiol.">
        <title>The Global Catalogue of Microorganisms (GCM) 10K type strain sequencing project: providing services to taxonomists for standard genome sequencing and annotation.</title>
        <authorList>
            <consortium name="The Broad Institute Genomics Platform"/>
            <consortium name="The Broad Institute Genome Sequencing Center for Infectious Disease"/>
            <person name="Wu L."/>
            <person name="Ma J."/>
        </authorList>
    </citation>
    <scope>NUCLEOTIDE SEQUENCE [LARGE SCALE GENOMIC DNA]</scope>
    <source>
        <strain evidence="10">NBRC 100033</strain>
    </source>
</reference>
<dbReference type="RefSeq" id="WP_027851834.1">
    <property type="nucleotide sequence ID" value="NZ_BSOR01000075.1"/>
</dbReference>
<evidence type="ECO:0000256" key="2">
    <source>
        <dbReference type="ARBA" id="ARBA00022763"/>
    </source>
</evidence>
<dbReference type="InterPro" id="IPR039418">
    <property type="entry name" value="LexA-like"/>
</dbReference>
<dbReference type="InterPro" id="IPR015927">
    <property type="entry name" value="Peptidase_S24_S26A/B/C"/>
</dbReference>
<dbReference type="Pfam" id="PF00717">
    <property type="entry name" value="Peptidase_S24"/>
    <property type="match status" value="1"/>
</dbReference>
<evidence type="ECO:0000259" key="8">
    <source>
        <dbReference type="Pfam" id="PF00717"/>
    </source>
</evidence>
<keyword evidence="4 7" id="KW-0068">Autocatalytic cleavage</keyword>
<dbReference type="InterPro" id="IPR006197">
    <property type="entry name" value="Peptidase_S24_LexA"/>
</dbReference>
<feature type="domain" description="Peptidase S24/S26A/S26B/S26C" evidence="8">
    <location>
        <begin position="23"/>
        <end position="138"/>
    </location>
</feature>
<protein>
    <submittedName>
        <fullName evidence="9">Protein impA</fullName>
    </submittedName>
</protein>
<comment type="caution">
    <text evidence="9">The sequence shown here is derived from an EMBL/GenBank/DDBJ whole genome shotgun (WGS) entry which is preliminary data.</text>
</comment>
<keyword evidence="10" id="KW-1185">Reference proteome</keyword>
<dbReference type="InterPro" id="IPR036286">
    <property type="entry name" value="LexA/Signal_pep-like_sf"/>
</dbReference>
<evidence type="ECO:0000256" key="3">
    <source>
        <dbReference type="ARBA" id="ARBA00022801"/>
    </source>
</evidence>
<keyword evidence="6" id="KW-0742">SOS response</keyword>
<gene>
    <name evidence="9" type="primary">umuD_3</name>
    <name evidence="9" type="ORF">GCM10007878_25500</name>
</gene>
<proteinExistence type="inferred from homology"/>